<dbReference type="InterPro" id="IPR036643">
    <property type="entry name" value="RNApol_insert_sf"/>
</dbReference>
<organism evidence="1">
    <name type="scientific">Euglena viridis</name>
    <name type="common">Cercaria viridis</name>
    <dbReference type="NCBI Taxonomy" id="3040"/>
    <lineage>
        <taxon>Eukaryota</taxon>
        <taxon>Discoba</taxon>
        <taxon>Euglenozoa</taxon>
        <taxon>Euglenida</taxon>
        <taxon>Spirocuta</taxon>
        <taxon>Euglenophyceae</taxon>
        <taxon>Euglenales</taxon>
        <taxon>Euglenaceae</taxon>
        <taxon>Euglena</taxon>
    </lineage>
</organism>
<keyword evidence="1" id="KW-0150">Chloroplast</keyword>
<sequence length="160" mass="18779">MKIIRVSILKNTFVLNQCYCLLKISLFGSNQDLNFIGNFVRRSLLKDISGLRIGKLAFFISNNYKKPFPIYQRIHEFLNLEEISQSLSEMYLNFKDIDIRVRDKIFFNEKFGILQVNGVNSFFSKDVIFPRNFTVINPNHFLFSLLSSKINLKVILKIEV</sequence>
<gene>
    <name evidence="1" type="primary">rpoA</name>
</gene>
<keyword evidence="1" id="KW-0934">Plastid</keyword>
<dbReference type="SUPFAM" id="SSF56553">
    <property type="entry name" value="Insert subdomain of RNA polymerase alpha subunit"/>
    <property type="match status" value="1"/>
</dbReference>
<dbReference type="EMBL" id="KP686075">
    <property type="protein sequence ID" value="AKL79011.1"/>
    <property type="molecule type" value="Genomic_DNA"/>
</dbReference>
<name>A0A0G3VIQ0_EUGVI</name>
<dbReference type="Gene3D" id="2.170.120.12">
    <property type="entry name" value="DNA-directed RNA polymerase, insert domain"/>
    <property type="match status" value="1"/>
</dbReference>
<proteinExistence type="predicted"/>
<evidence type="ECO:0000313" key="1">
    <source>
        <dbReference type="EMBL" id="AKL79011.1"/>
    </source>
</evidence>
<accession>A0A0G3VIQ0</accession>
<geneLocation type="chloroplast" evidence="1"/>
<dbReference type="AlphaFoldDB" id="A0A0G3VIQ0"/>
<protein>
    <submittedName>
        <fullName evidence="1">RNA polymerase alpha subunit</fullName>
    </submittedName>
</protein>
<reference evidence="1" key="1">
    <citation type="journal article" date="2015" name="J. Eukaryot. Microbiol.">
        <title>Chloroplast Genome Evolution in the Euglenaceae.</title>
        <authorList>
            <person name="Bennett M.S."/>
            <person name="Triemer R.E."/>
        </authorList>
    </citation>
    <scope>NUCLEOTIDE SEQUENCE</scope>
    <source>
        <strain evidence="1">SAG 1224-17d</strain>
    </source>
</reference>